<dbReference type="EMBL" id="BJND01000045">
    <property type="protein sequence ID" value="GEC07971.1"/>
    <property type="molecule type" value="Genomic_DNA"/>
</dbReference>
<accession>A0A4Y3VQH0</accession>
<protein>
    <submittedName>
        <fullName evidence="2">Uncharacterized protein</fullName>
    </submittedName>
</protein>
<evidence type="ECO:0000313" key="3">
    <source>
        <dbReference type="Proteomes" id="UP000317881"/>
    </source>
</evidence>
<feature type="compositionally biased region" description="Basic and acidic residues" evidence="1">
    <location>
        <begin position="163"/>
        <end position="181"/>
    </location>
</feature>
<keyword evidence="3" id="KW-1185">Reference proteome</keyword>
<name>A0A4Y3VQH0_9ACTN</name>
<reference evidence="2 3" key="1">
    <citation type="submission" date="2019-06" db="EMBL/GenBank/DDBJ databases">
        <title>Whole genome shotgun sequence of Streptomyces spinoverrucosus NBRC 14228.</title>
        <authorList>
            <person name="Hosoyama A."/>
            <person name="Uohara A."/>
            <person name="Ohji S."/>
            <person name="Ichikawa N."/>
        </authorList>
    </citation>
    <scope>NUCLEOTIDE SEQUENCE [LARGE SCALE GENOMIC DNA]</scope>
    <source>
        <strain evidence="2 3">NBRC 14228</strain>
    </source>
</reference>
<evidence type="ECO:0000313" key="2">
    <source>
        <dbReference type="EMBL" id="GEC07971.1"/>
    </source>
</evidence>
<feature type="region of interest" description="Disordered" evidence="1">
    <location>
        <begin position="145"/>
        <end position="181"/>
    </location>
</feature>
<sequence length="206" mass="21883">MTVEAIKEFTAQFFQIASVKHSMIEVWNTPLMGDVVPVNLAPARSASTVTVVSTALPTFSVDIGSAVTHIAVPATSIFLAAVEVEFVEGALVLTDPGLVGLALRVAEQVSAYLAAVVGGPIEVESDYLPKQLLKGTWLGLFRTHKNNDAQGQPRARGVLPDMPADRHRRDGRYPPEGPRSRMAEAAIGGAGLLGGERTPHGHRAFP</sequence>
<gene>
    <name evidence="2" type="ORF">SSP24_56260</name>
</gene>
<organism evidence="2 3">
    <name type="scientific">Streptomyces spinoverrucosus</name>
    <dbReference type="NCBI Taxonomy" id="284043"/>
    <lineage>
        <taxon>Bacteria</taxon>
        <taxon>Bacillati</taxon>
        <taxon>Actinomycetota</taxon>
        <taxon>Actinomycetes</taxon>
        <taxon>Kitasatosporales</taxon>
        <taxon>Streptomycetaceae</taxon>
        <taxon>Streptomyces</taxon>
    </lineage>
</organism>
<dbReference type="OrthoDB" id="8759424at2"/>
<comment type="caution">
    <text evidence="2">The sequence shown here is derived from an EMBL/GenBank/DDBJ whole genome shotgun (WGS) entry which is preliminary data.</text>
</comment>
<dbReference type="Proteomes" id="UP000317881">
    <property type="component" value="Unassembled WGS sequence"/>
</dbReference>
<evidence type="ECO:0000256" key="1">
    <source>
        <dbReference type="SAM" id="MobiDB-lite"/>
    </source>
</evidence>
<dbReference type="AlphaFoldDB" id="A0A4Y3VQH0"/>
<proteinExistence type="predicted"/>
<dbReference type="RefSeq" id="WP_141312499.1">
    <property type="nucleotide sequence ID" value="NZ_BJND01000045.1"/>
</dbReference>